<dbReference type="PANTHER" id="PTHR24220:SF685">
    <property type="entry name" value="ABC TRANSPORTER RELATED"/>
    <property type="match status" value="1"/>
</dbReference>
<dbReference type="InterPro" id="IPR027417">
    <property type="entry name" value="P-loop_NTPase"/>
</dbReference>
<dbReference type="PROSITE" id="PS00211">
    <property type="entry name" value="ABC_TRANSPORTER_1"/>
    <property type="match status" value="1"/>
</dbReference>
<evidence type="ECO:0000256" key="2">
    <source>
        <dbReference type="ARBA" id="ARBA00022741"/>
    </source>
</evidence>
<evidence type="ECO:0000313" key="5">
    <source>
        <dbReference type="EMBL" id="MFB9208736.1"/>
    </source>
</evidence>
<dbReference type="CDD" id="cd03255">
    <property type="entry name" value="ABC_MJ0796_LolCDE_FtsE"/>
    <property type="match status" value="1"/>
</dbReference>
<dbReference type="InterPro" id="IPR003439">
    <property type="entry name" value="ABC_transporter-like_ATP-bd"/>
</dbReference>
<dbReference type="SMART" id="SM00382">
    <property type="entry name" value="AAA"/>
    <property type="match status" value="1"/>
</dbReference>
<dbReference type="Pfam" id="PF00005">
    <property type="entry name" value="ABC_tran"/>
    <property type="match status" value="1"/>
</dbReference>
<dbReference type="InterPro" id="IPR003593">
    <property type="entry name" value="AAA+_ATPase"/>
</dbReference>
<dbReference type="PROSITE" id="PS50893">
    <property type="entry name" value="ABC_TRANSPORTER_2"/>
    <property type="match status" value="1"/>
</dbReference>
<proteinExistence type="predicted"/>
<protein>
    <submittedName>
        <fullName evidence="5">ABC transporter ATP-binding protein</fullName>
    </submittedName>
</protein>
<comment type="caution">
    <text evidence="5">The sequence shown here is derived from an EMBL/GenBank/DDBJ whole genome shotgun (WGS) entry which is preliminary data.</text>
</comment>
<feature type="domain" description="ABC transporter" evidence="4">
    <location>
        <begin position="9"/>
        <end position="246"/>
    </location>
</feature>
<dbReference type="Gene3D" id="3.40.50.300">
    <property type="entry name" value="P-loop containing nucleotide triphosphate hydrolases"/>
    <property type="match status" value="1"/>
</dbReference>
<dbReference type="RefSeq" id="WP_189647758.1">
    <property type="nucleotide sequence ID" value="NZ_BMRC01000005.1"/>
</dbReference>
<dbReference type="GO" id="GO:0005524">
    <property type="term" value="F:ATP binding"/>
    <property type="evidence" value="ECO:0007669"/>
    <property type="project" value="UniProtKB-KW"/>
</dbReference>
<dbReference type="PANTHER" id="PTHR24220">
    <property type="entry name" value="IMPORT ATP-BINDING PROTEIN"/>
    <property type="match status" value="1"/>
</dbReference>
<evidence type="ECO:0000256" key="3">
    <source>
        <dbReference type="ARBA" id="ARBA00022840"/>
    </source>
</evidence>
<gene>
    <name evidence="5" type="ORF">ACFFV7_46665</name>
</gene>
<sequence length="247" mass="26088">MDSDTTEALVAAGIVRVRGTGRHARHVLRDVGLTVRRGEFAALMGPSGSGKSTLLNCLAGLDRPDSGTVRIGGTCLTNLDEAGRTAFRRENLGFVFQDYGLFPNLTVAENIELPARAAGSPVDPAWRQALLARTGVREWTDRRPGTLSGGQQQRVAIARALLTRPRVVIADEPTGALDTVTSAQVLRLLRGMVDEFGQTVIMVTHDPVAAATADTVHFLAGGTIVETVAGATARTLALRLSDPVDAA</sequence>
<dbReference type="InterPro" id="IPR017871">
    <property type="entry name" value="ABC_transporter-like_CS"/>
</dbReference>
<keyword evidence="2" id="KW-0547">Nucleotide-binding</keyword>
<keyword evidence="3 5" id="KW-0067">ATP-binding</keyword>
<dbReference type="EMBL" id="JBHMEI010000078">
    <property type="protein sequence ID" value="MFB9208736.1"/>
    <property type="molecule type" value="Genomic_DNA"/>
</dbReference>
<evidence type="ECO:0000259" key="4">
    <source>
        <dbReference type="PROSITE" id="PS50893"/>
    </source>
</evidence>
<evidence type="ECO:0000313" key="6">
    <source>
        <dbReference type="Proteomes" id="UP001589647"/>
    </source>
</evidence>
<dbReference type="Proteomes" id="UP001589647">
    <property type="component" value="Unassembled WGS sequence"/>
</dbReference>
<evidence type="ECO:0000256" key="1">
    <source>
        <dbReference type="ARBA" id="ARBA00022448"/>
    </source>
</evidence>
<organism evidence="5 6">
    <name type="scientific">Nonomuraea spiralis</name>
    <dbReference type="NCBI Taxonomy" id="46182"/>
    <lineage>
        <taxon>Bacteria</taxon>
        <taxon>Bacillati</taxon>
        <taxon>Actinomycetota</taxon>
        <taxon>Actinomycetes</taxon>
        <taxon>Streptosporangiales</taxon>
        <taxon>Streptosporangiaceae</taxon>
        <taxon>Nonomuraea</taxon>
    </lineage>
</organism>
<dbReference type="InterPro" id="IPR015854">
    <property type="entry name" value="ABC_transpr_LolD-like"/>
</dbReference>
<dbReference type="InterPro" id="IPR017911">
    <property type="entry name" value="MacB-like_ATP-bd"/>
</dbReference>
<accession>A0ABV5IW62</accession>
<dbReference type="SUPFAM" id="SSF52540">
    <property type="entry name" value="P-loop containing nucleoside triphosphate hydrolases"/>
    <property type="match status" value="1"/>
</dbReference>
<reference evidence="5 6" key="1">
    <citation type="submission" date="2024-09" db="EMBL/GenBank/DDBJ databases">
        <authorList>
            <person name="Sun Q."/>
            <person name="Mori K."/>
        </authorList>
    </citation>
    <scope>NUCLEOTIDE SEQUENCE [LARGE SCALE GENOMIC DNA]</scope>
    <source>
        <strain evidence="5 6">CCM 3426</strain>
    </source>
</reference>
<keyword evidence="1" id="KW-0813">Transport</keyword>
<keyword evidence="6" id="KW-1185">Reference proteome</keyword>
<name>A0ABV5IW62_9ACTN</name>